<reference evidence="1" key="2">
    <citation type="submission" date="2020-09" db="EMBL/GenBank/DDBJ databases">
        <authorList>
            <person name="Sun Q."/>
            <person name="Zhou Y."/>
        </authorList>
    </citation>
    <scope>NUCLEOTIDE SEQUENCE</scope>
    <source>
        <strain evidence="1">CGMCC 1.12827</strain>
    </source>
</reference>
<dbReference type="SUPFAM" id="SSF53756">
    <property type="entry name" value="UDP-Glycosyltransferase/glycogen phosphorylase"/>
    <property type="match status" value="1"/>
</dbReference>
<protein>
    <submittedName>
        <fullName evidence="1">Uncharacterized protein</fullName>
    </submittedName>
</protein>
<reference evidence="1" key="1">
    <citation type="journal article" date="2014" name="Int. J. Syst. Evol. Microbiol.">
        <title>Complete genome sequence of Corynebacterium casei LMG S-19264T (=DSM 44701T), isolated from a smear-ripened cheese.</title>
        <authorList>
            <consortium name="US DOE Joint Genome Institute (JGI-PGF)"/>
            <person name="Walter F."/>
            <person name="Albersmeier A."/>
            <person name="Kalinowski J."/>
            <person name="Ruckert C."/>
        </authorList>
    </citation>
    <scope>NUCLEOTIDE SEQUENCE</scope>
    <source>
        <strain evidence="1">CGMCC 1.12827</strain>
    </source>
</reference>
<proteinExistence type="predicted"/>
<comment type="caution">
    <text evidence="1">The sequence shown here is derived from an EMBL/GenBank/DDBJ whole genome shotgun (WGS) entry which is preliminary data.</text>
</comment>
<gene>
    <name evidence="1" type="ORF">GCM10011489_07550</name>
</gene>
<dbReference type="Proteomes" id="UP000621454">
    <property type="component" value="Unassembled WGS sequence"/>
</dbReference>
<accession>A0A916SY89</accession>
<evidence type="ECO:0000313" key="2">
    <source>
        <dbReference type="Proteomes" id="UP000621454"/>
    </source>
</evidence>
<keyword evidence="2" id="KW-1185">Reference proteome</keyword>
<sequence>MTALSDARLIDARLIYVAPTTGRSGVGDYADDFAAALRPHVREVIEYRIASTGSESVADIIGDVRAVRRLVRACARRGPVIAHFEMSCGSVAPFWASALGADIVVTATAHDAPQPVWWPFRTALLSRHLLVHHAVHYPSRPLIDALQTRITAGRTLFALTGIGAEQMARRYPRAQVHEARHYIPKRPDVTPLSGRPRAVGLFGHVYKGKGFDLIGELRAHLDDDVEIVVAGRGTAQIAPMPGVTVLGEVNGPDEEKFFSSIRALVAPYSKSNSYGTMYSASGAASRAIAYATPLVCVPDGALTELVDDGVAVASGPEPHAIAAQIRAVIDDEARLDALEHAASTLRAARSIDRAVEPFLDAWADLLS</sequence>
<evidence type="ECO:0000313" key="1">
    <source>
        <dbReference type="EMBL" id="GGB21849.1"/>
    </source>
</evidence>
<dbReference type="AlphaFoldDB" id="A0A916SY89"/>
<organism evidence="1 2">
    <name type="scientific">Gordonia jinhuaensis</name>
    <dbReference type="NCBI Taxonomy" id="1517702"/>
    <lineage>
        <taxon>Bacteria</taxon>
        <taxon>Bacillati</taxon>
        <taxon>Actinomycetota</taxon>
        <taxon>Actinomycetes</taxon>
        <taxon>Mycobacteriales</taxon>
        <taxon>Gordoniaceae</taxon>
        <taxon>Gordonia</taxon>
    </lineage>
</organism>
<dbReference type="EMBL" id="BMGC01000003">
    <property type="protein sequence ID" value="GGB21849.1"/>
    <property type="molecule type" value="Genomic_DNA"/>
</dbReference>
<name>A0A916SY89_9ACTN</name>
<dbReference type="Pfam" id="PF13692">
    <property type="entry name" value="Glyco_trans_1_4"/>
    <property type="match status" value="1"/>
</dbReference>
<dbReference type="Gene3D" id="3.40.50.2000">
    <property type="entry name" value="Glycogen Phosphorylase B"/>
    <property type="match status" value="1"/>
</dbReference>
<dbReference type="RefSeq" id="WP_188585230.1">
    <property type="nucleotide sequence ID" value="NZ_BMGC01000003.1"/>
</dbReference>